<evidence type="ECO:0000256" key="1">
    <source>
        <dbReference type="ARBA" id="ARBA00009995"/>
    </source>
</evidence>
<keyword evidence="5" id="KW-0472">Membrane</keyword>
<dbReference type="EMBL" id="KB632017">
    <property type="protein sequence ID" value="ERL88065.1"/>
    <property type="molecule type" value="Genomic_DNA"/>
</dbReference>
<feature type="signal peptide" evidence="5">
    <location>
        <begin position="1"/>
        <end position="18"/>
    </location>
</feature>
<reference evidence="6" key="1">
    <citation type="journal article" date="2012" name="Insect Biochem. Mol. Biol.">
        <title>Transcriptome and full-length cDNA resources for the mountain pine beetle, Dendroctonus ponderosae Hopkins, a major insect pest of pine forests.</title>
        <authorList>
            <person name="Keeling C.I."/>
            <person name="Henderson H."/>
            <person name="Li M."/>
            <person name="Yuen M."/>
            <person name="Clark E.L."/>
            <person name="Fraser J.D."/>
            <person name="Huber D.P."/>
            <person name="Liao N.Y."/>
            <person name="Roderick Docking T."/>
            <person name="Birol I."/>
            <person name="Chan S.K."/>
            <person name="Taylor G.A."/>
            <person name="Palmquist D."/>
            <person name="Jones S.J."/>
            <person name="Bohlmann J."/>
        </authorList>
    </citation>
    <scope>NUCLEOTIDE SEQUENCE</scope>
    <source>
        <tissue evidence="6">Midgut and adhering fatbody of emerged adults of both sexes after feeding on lodgepole pine for up to 64 h</tissue>
    </source>
</reference>
<sequence length="514" mass="58996">MWLSSVFLFGVLCTATHAAKILGVFMMPSYSHQITFQPIWKELSLRGHEVTVYTPSPLNDPSLTNLTEYDLSFSYKIMETLGKAGFDVSKLFDLFTQVSEAQLKHPYMQDLIHNANNNTFDILLVEFLWLPYFAFKDIYNVPFVGITSLPLTLMASESLGMWKHPILEPEFLLGFSQAETFKQRVTSWAFNIAYRLIGQLKMTPTFEAQLKKYFKTVSKSARDLAKEVDLVLGNYNSVLQNVKPMVPKFVPLGGIHLHPQQPLPLDLEEFLANLQNDVIYFSLGTNVNPTSISKMQLAKIYKVLGELPYTVLFKHQLENLPEDLPKNFYVKEWFPQQDVLGHPKVKLFVTQGGIQSLDEAISRKVPMVIIPFLGDQQSNAARCAKLGIAEVINFQKYTEEEFKEKVNLVLSDITYQQNIEKQNFIFEDQPISSLDKAIFWIEYVLRHNGTSHLNYAGVDVPFYQFYHLDIFGFLAAVIWVFIFVARKIFIVAALSIKAPKKLVLKRNEKRTKFL</sequence>
<keyword evidence="2 4" id="KW-0328">Glycosyltransferase</keyword>
<dbReference type="STRING" id="77166.J3JUZ2"/>
<accession>J3JUZ2</accession>
<gene>
    <name evidence="9" type="primary">109534421</name>
    <name evidence="8" type="ORF">D910_05454</name>
    <name evidence="7" type="ORF">YQE_03748</name>
</gene>
<keyword evidence="5" id="KW-0812">Transmembrane</keyword>
<dbReference type="PANTHER" id="PTHR48043:SF159">
    <property type="entry name" value="EG:EG0003.4 PROTEIN-RELATED"/>
    <property type="match status" value="1"/>
</dbReference>
<dbReference type="OrthoDB" id="5835829at2759"/>
<dbReference type="InterPro" id="IPR035595">
    <property type="entry name" value="UDP_glycos_trans_CS"/>
</dbReference>
<dbReference type="SUPFAM" id="SSF53756">
    <property type="entry name" value="UDP-Glycosyltransferase/glycogen phosphorylase"/>
    <property type="match status" value="1"/>
</dbReference>
<dbReference type="PROSITE" id="PS00375">
    <property type="entry name" value="UDPGT"/>
    <property type="match status" value="1"/>
</dbReference>
<dbReference type="InterPro" id="IPR002213">
    <property type="entry name" value="UDP_glucos_trans"/>
</dbReference>
<name>J3JUZ2_DENPD</name>
<dbReference type="Pfam" id="PF00201">
    <property type="entry name" value="UDPGT"/>
    <property type="match status" value="1"/>
</dbReference>
<evidence type="ECO:0000313" key="7">
    <source>
        <dbReference type="EMBL" id="ENN79807.1"/>
    </source>
</evidence>
<keyword evidence="5" id="KW-0732">Signal</keyword>
<evidence type="ECO:0000313" key="11">
    <source>
        <dbReference type="Proteomes" id="UP000030742"/>
    </source>
</evidence>
<dbReference type="GO" id="GO:0015020">
    <property type="term" value="F:glucuronosyltransferase activity"/>
    <property type="evidence" value="ECO:0007669"/>
    <property type="project" value="UniProtKB-EC"/>
</dbReference>
<proteinExistence type="evidence at transcript level"/>
<dbReference type="PANTHER" id="PTHR48043">
    <property type="entry name" value="EG:EG0003.4 PROTEIN-RELATED"/>
    <property type="match status" value="1"/>
</dbReference>
<organism evidence="6">
    <name type="scientific">Dendroctonus ponderosae</name>
    <name type="common">Mountain pine beetle</name>
    <dbReference type="NCBI Taxonomy" id="77166"/>
    <lineage>
        <taxon>Eukaryota</taxon>
        <taxon>Metazoa</taxon>
        <taxon>Ecdysozoa</taxon>
        <taxon>Arthropoda</taxon>
        <taxon>Hexapoda</taxon>
        <taxon>Insecta</taxon>
        <taxon>Pterygota</taxon>
        <taxon>Neoptera</taxon>
        <taxon>Endopterygota</taxon>
        <taxon>Coleoptera</taxon>
        <taxon>Polyphaga</taxon>
        <taxon>Cucujiformia</taxon>
        <taxon>Curculionidae</taxon>
        <taxon>Scolytinae</taxon>
        <taxon>Dendroctonus</taxon>
    </lineage>
</organism>
<dbReference type="AlphaFoldDB" id="J3JUZ2"/>
<dbReference type="KEGG" id="dpa:109534421"/>
<evidence type="ECO:0000313" key="6">
    <source>
        <dbReference type="EMBL" id="AEE62019.1"/>
    </source>
</evidence>
<dbReference type="OMA" id="VEYYQFT"/>
<protein>
    <recommendedName>
        <fullName evidence="5">UDP-glucuronosyltransferase</fullName>
        <ecNumber evidence="5">2.4.1.17</ecNumber>
    </recommendedName>
</protein>
<dbReference type="Proteomes" id="UP000019118">
    <property type="component" value="Unassembled WGS sequence"/>
</dbReference>
<reference evidence="10 11" key="2">
    <citation type="journal article" date="2013" name="Genome Biol.">
        <title>Draft genome of the mountain pine beetle, Dendroctonus ponderosae Hopkins, a major forest pest.</title>
        <authorList>
            <person name="Keeling C.I."/>
            <person name="Yuen M.M."/>
            <person name="Liao N.Y."/>
            <person name="Docking T.R."/>
            <person name="Chan S.K."/>
            <person name="Taylor G.A."/>
            <person name="Palmquist D.L."/>
            <person name="Jackman S.D."/>
            <person name="Nguyen A."/>
            <person name="Li M."/>
            <person name="Henderson H."/>
            <person name="Janes J.K."/>
            <person name="Zhao Y."/>
            <person name="Pandoh P."/>
            <person name="Moore R."/>
            <person name="Sperling F.A."/>
            <person name="Huber D.P."/>
            <person name="Birol I."/>
            <person name="Jones S.J."/>
            <person name="Bohlmann J."/>
        </authorList>
    </citation>
    <scope>NUCLEOTIDE SEQUENCE</scope>
</reference>
<dbReference type="Proteomes" id="UP000030742">
    <property type="component" value="Unassembled WGS sequence"/>
</dbReference>
<dbReference type="EC" id="2.4.1.17" evidence="5"/>
<evidence type="ECO:0000256" key="5">
    <source>
        <dbReference type="RuleBase" id="RU362059"/>
    </source>
</evidence>
<comment type="subcellular location">
    <subcellularLocation>
        <location evidence="5">Membrane</location>
        <topology evidence="5">Single-pass membrane protein</topology>
    </subcellularLocation>
</comment>
<keyword evidence="3 4" id="KW-0808">Transferase</keyword>
<evidence type="ECO:0000313" key="9">
    <source>
        <dbReference type="EnsemblMetazoa" id="XP_019755648.1"/>
    </source>
</evidence>
<feature type="chain" id="PRO_5010895849" description="UDP-glucuronosyltransferase" evidence="5">
    <location>
        <begin position="19"/>
        <end position="514"/>
    </location>
</feature>
<feature type="transmembrane region" description="Helical" evidence="5">
    <location>
        <begin position="470"/>
        <end position="496"/>
    </location>
</feature>
<evidence type="ECO:0000256" key="2">
    <source>
        <dbReference type="ARBA" id="ARBA00022676"/>
    </source>
</evidence>
<dbReference type="HOGENOM" id="CLU_012949_0_2_1"/>
<keyword evidence="10" id="KW-1185">Reference proteome</keyword>
<comment type="similarity">
    <text evidence="1 4">Belongs to the UDP-glycosyltransferase family.</text>
</comment>
<dbReference type="FunFam" id="3.40.50.2000:FF:000050">
    <property type="entry name" value="UDP-glucuronosyltransferase"/>
    <property type="match status" value="1"/>
</dbReference>
<dbReference type="EMBL" id="KB740637">
    <property type="protein sequence ID" value="ENN79807.1"/>
    <property type="molecule type" value="Genomic_DNA"/>
</dbReference>
<dbReference type="EMBL" id="BT127057">
    <property type="protein sequence ID" value="AEE62019.1"/>
    <property type="molecule type" value="mRNA"/>
</dbReference>
<evidence type="ECO:0000256" key="4">
    <source>
        <dbReference type="RuleBase" id="RU003718"/>
    </source>
</evidence>
<dbReference type="Gene3D" id="3.40.50.2000">
    <property type="entry name" value="Glycogen Phosphorylase B"/>
    <property type="match status" value="2"/>
</dbReference>
<dbReference type="CDD" id="cd03784">
    <property type="entry name" value="GT1_Gtf-like"/>
    <property type="match status" value="1"/>
</dbReference>
<evidence type="ECO:0000256" key="3">
    <source>
        <dbReference type="ARBA" id="ARBA00022679"/>
    </source>
</evidence>
<keyword evidence="5" id="KW-1133">Transmembrane helix</keyword>
<reference evidence="9" key="3">
    <citation type="submission" date="2024-08" db="UniProtKB">
        <authorList>
            <consortium name="EnsemblMetazoa"/>
        </authorList>
    </citation>
    <scope>IDENTIFICATION</scope>
</reference>
<evidence type="ECO:0000313" key="10">
    <source>
        <dbReference type="Proteomes" id="UP000019118"/>
    </source>
</evidence>
<comment type="catalytic activity">
    <reaction evidence="5">
        <text>glucuronate acceptor + UDP-alpha-D-glucuronate = acceptor beta-D-glucuronoside + UDP + H(+)</text>
        <dbReference type="Rhea" id="RHEA:21032"/>
        <dbReference type="ChEBI" id="CHEBI:15378"/>
        <dbReference type="ChEBI" id="CHEBI:58052"/>
        <dbReference type="ChEBI" id="CHEBI:58223"/>
        <dbReference type="ChEBI" id="CHEBI:132367"/>
        <dbReference type="ChEBI" id="CHEBI:132368"/>
        <dbReference type="EC" id="2.4.1.17"/>
    </reaction>
</comment>
<dbReference type="InterPro" id="IPR050271">
    <property type="entry name" value="UDP-glycosyltransferase"/>
</dbReference>
<dbReference type="GO" id="GO:0016020">
    <property type="term" value="C:membrane"/>
    <property type="evidence" value="ECO:0007669"/>
    <property type="project" value="UniProtKB-SubCell"/>
</dbReference>
<dbReference type="EnsemblMetazoa" id="XM_019900089.1">
    <property type="protein sequence ID" value="XP_019755648.1"/>
    <property type="gene ID" value="LOC109534421"/>
</dbReference>
<evidence type="ECO:0000313" key="8">
    <source>
        <dbReference type="EMBL" id="ERL88065.1"/>
    </source>
</evidence>